<dbReference type="GO" id="GO:0000976">
    <property type="term" value="F:transcription cis-regulatory region binding"/>
    <property type="evidence" value="ECO:0007669"/>
    <property type="project" value="TreeGrafter"/>
</dbReference>
<keyword evidence="7" id="KW-1185">Reference proteome</keyword>
<proteinExistence type="predicted"/>
<dbReference type="InterPro" id="IPR051089">
    <property type="entry name" value="prtT"/>
</dbReference>
<reference evidence="6 7" key="1">
    <citation type="submission" date="2016-07" db="EMBL/GenBank/DDBJ databases">
        <title>Multiple horizontal gene transfer events from other fungi enriched the ability of initially mycotrophic Trichoderma (Ascomycota) to feed on dead plant biomass.</title>
        <authorList>
            <consortium name="DOE Joint Genome Institute"/>
            <person name="Aerts A."/>
            <person name="Atanasova L."/>
            <person name="Chenthamara K."/>
            <person name="Zhang J."/>
            <person name="Grujic M."/>
            <person name="Henrissat B."/>
            <person name="Kuo A."/>
            <person name="Salamov A."/>
            <person name="Lipzen A."/>
            <person name="Labutti K."/>
            <person name="Barry K."/>
            <person name="Miao Y."/>
            <person name="Rahimi M.J."/>
            <person name="Shen Q."/>
            <person name="Grigoriev I.V."/>
            <person name="Kubicek C.P."/>
            <person name="Druzhinina I.S."/>
        </authorList>
    </citation>
    <scope>NUCLEOTIDE SEQUENCE [LARGE SCALE GENOMIC DNA]</scope>
    <source>
        <strain evidence="6 7">CBS 433.97</strain>
    </source>
</reference>
<evidence type="ECO:0000256" key="4">
    <source>
        <dbReference type="ARBA" id="ARBA00023163"/>
    </source>
</evidence>
<gene>
    <name evidence="6" type="ORF">M441DRAFT_52653</name>
</gene>
<comment type="subcellular location">
    <subcellularLocation>
        <location evidence="1">Nucleus</location>
    </subcellularLocation>
</comment>
<evidence type="ECO:0000313" key="6">
    <source>
        <dbReference type="EMBL" id="PTB34826.1"/>
    </source>
</evidence>
<dbReference type="Proteomes" id="UP000240493">
    <property type="component" value="Unassembled WGS sequence"/>
</dbReference>
<dbReference type="STRING" id="1042311.A0A2T3YQM6"/>
<accession>A0A2T3YQM6</accession>
<name>A0A2T3YQM6_TRIA4</name>
<evidence type="ECO:0000256" key="2">
    <source>
        <dbReference type="ARBA" id="ARBA00023015"/>
    </source>
</evidence>
<keyword evidence="4" id="KW-0804">Transcription</keyword>
<dbReference type="PANTHER" id="PTHR31845">
    <property type="entry name" value="FINGER DOMAIN PROTEIN, PUTATIVE-RELATED"/>
    <property type="match status" value="1"/>
</dbReference>
<evidence type="ECO:0000256" key="5">
    <source>
        <dbReference type="ARBA" id="ARBA00023242"/>
    </source>
</evidence>
<keyword evidence="5" id="KW-0539">Nucleus</keyword>
<protein>
    <recommendedName>
        <fullName evidence="8">Transcription factor domain-containing protein</fullName>
    </recommendedName>
</protein>
<dbReference type="EMBL" id="KZ679294">
    <property type="protein sequence ID" value="PTB34826.1"/>
    <property type="molecule type" value="Genomic_DNA"/>
</dbReference>
<dbReference type="AlphaFoldDB" id="A0A2T3YQM6"/>
<evidence type="ECO:0000313" key="7">
    <source>
        <dbReference type="Proteomes" id="UP000240493"/>
    </source>
</evidence>
<dbReference type="OrthoDB" id="5424793at2759"/>
<organism evidence="6 7">
    <name type="scientific">Trichoderma asperellum (strain ATCC 204424 / CBS 433.97 / NBRC 101777)</name>
    <dbReference type="NCBI Taxonomy" id="1042311"/>
    <lineage>
        <taxon>Eukaryota</taxon>
        <taxon>Fungi</taxon>
        <taxon>Dikarya</taxon>
        <taxon>Ascomycota</taxon>
        <taxon>Pezizomycotina</taxon>
        <taxon>Sordariomycetes</taxon>
        <taxon>Hypocreomycetidae</taxon>
        <taxon>Hypocreales</taxon>
        <taxon>Hypocreaceae</taxon>
        <taxon>Trichoderma</taxon>
    </lineage>
</organism>
<keyword evidence="3" id="KW-0238">DNA-binding</keyword>
<dbReference type="GO" id="GO:0000981">
    <property type="term" value="F:DNA-binding transcription factor activity, RNA polymerase II-specific"/>
    <property type="evidence" value="ECO:0007669"/>
    <property type="project" value="TreeGrafter"/>
</dbReference>
<evidence type="ECO:0008006" key="8">
    <source>
        <dbReference type="Google" id="ProtNLM"/>
    </source>
</evidence>
<evidence type="ECO:0000256" key="3">
    <source>
        <dbReference type="ARBA" id="ARBA00023125"/>
    </source>
</evidence>
<sequence length="441" mass="50227">MAKSYTDSLTRRCFESKRECISRTGPRTHRRRRKFQPWRYSITSTAARKPPVQDFHHDFDVQSLPDVDENFNALRDSHIQFLENIFPSESDSDVNDLISSPMTYFPTPSSSHSHSIQSLHAKPQFNLDSAESLLTSFPFVLLATSAAASGSRTLQGHSLYDEEFRKVLGLNFVAGGERSIELLQGTLIYCAWYPFHLGPKNKQTFQYLRIAGDMIRDMGLDQELAELKGDINSEVTTELLDGIRAYLSWFYAASNFIVPWKKMDVIPPFTAWTATCCDFLQRCARSDGDYALSYLVQFTNYTNTATDAMNEGTAASEQQSQLVLLGLEAQSRELQQRMLARIANDGCYHRHVAFRLSFPLTELPGWDDAWARSELHFDEFLAYMCKASDLITVNTRVDAVSASRVVLSVVKDKYDRRVALHTNLRLLNVQILEDNVHRQVT</sequence>
<dbReference type="PANTHER" id="PTHR31845:SF10">
    <property type="entry name" value="ZN(II)2CYS6 TRANSCRIPTION FACTOR (EUROFUNG)"/>
    <property type="match status" value="1"/>
</dbReference>
<dbReference type="GO" id="GO:0005634">
    <property type="term" value="C:nucleus"/>
    <property type="evidence" value="ECO:0007669"/>
    <property type="project" value="UniProtKB-SubCell"/>
</dbReference>
<evidence type="ECO:0000256" key="1">
    <source>
        <dbReference type="ARBA" id="ARBA00004123"/>
    </source>
</evidence>
<keyword evidence="2" id="KW-0805">Transcription regulation</keyword>